<dbReference type="GeneID" id="110419396"/>
<keyword evidence="8" id="KW-1133">Transmembrane helix</keyword>
<evidence type="ECO:0000256" key="3">
    <source>
        <dbReference type="ARBA" id="ARBA00022679"/>
    </source>
</evidence>
<dbReference type="PIRSF" id="PIRSF009360">
    <property type="entry name" value="UCP009360"/>
    <property type="match status" value="1"/>
</dbReference>
<protein>
    <recommendedName>
        <fullName evidence="6">O-fucosyltransferase family protein</fullName>
    </recommendedName>
</protein>
<keyword evidence="2" id="KW-0328">Glycosyltransferase</keyword>
<evidence type="ECO:0000256" key="4">
    <source>
        <dbReference type="ARBA" id="ARBA00023253"/>
    </source>
</evidence>
<dbReference type="GO" id="GO:0016757">
    <property type="term" value="F:glycosyltransferase activity"/>
    <property type="evidence" value="ECO:0007669"/>
    <property type="project" value="UniProtKB-KW"/>
</dbReference>
<dbReference type="PANTHER" id="PTHR31288:SF22">
    <property type="entry name" value="O-FUCOSYLTRANSFERASE 9"/>
    <property type="match status" value="1"/>
</dbReference>
<evidence type="ECO:0000256" key="8">
    <source>
        <dbReference type="SAM" id="Phobius"/>
    </source>
</evidence>
<keyword evidence="8" id="KW-0472">Membrane</keyword>
<name>A0A6J1AMJ6_9ROSI</name>
<dbReference type="OrthoDB" id="20368at2759"/>
<evidence type="ECO:0000256" key="6">
    <source>
        <dbReference type="ARBA" id="ARBA00030350"/>
    </source>
</evidence>
<dbReference type="CDD" id="cd11299">
    <property type="entry name" value="O-FucT_plant"/>
    <property type="match status" value="1"/>
</dbReference>
<sequence length="583" mass="65576">MHGLSRLGTGSNRSVSPSPPSSPRFRHGRYKNFSGAGGGAGGGRGGKQSAADRIVFVLISTVFRRKGVLLFAPLLYISGMLLFMGTLGFDVVSLKNAVVVVHKRSPPGSVYRSPQVFQNLWPFMEAERNASYNALMTAWNLKIHQGWKPCASSIISRTGFSELPKSNGFLIIEANGGLNQQRLSICDAVAVAWLLNATLLIPIFHLNSVWRDSSKFGDIFDEEFFVHALKNHVNVVRELPEDVLQRFDSNISNIVNLRVKGWSSPAHYLQKVLPKLEAMGAVRIAPFSNRLAYSVSSNIQGLRCLSNFEALRFSDPIRMLADKMVERMVKNSSHSGGKYVSVHLRFEMDMVAFSCCEYDGGEEERHEMDIARERSWRGKFRRRGRVIRPGVNRMDGKCPLTPLEVGMMLRGMGFDNNTSVFVAAGNIYKAEKYMAPLKQMFPRLETKDTLATPEELAPFKGHSSRLAALDYTVCLHSEVFVTTQGGNFPHFLMGHRRYLYAGHAKTIKPDKRKLALLFDNPHIRWETFKRQMRDMLRHSDGKGGEVKKASGSVYTFPMPDCMCKQTEEEKERNENSNTTKLSY</sequence>
<evidence type="ECO:0000256" key="7">
    <source>
        <dbReference type="SAM" id="MobiDB-lite"/>
    </source>
</evidence>
<keyword evidence="5" id="KW-0119">Carbohydrate metabolism</keyword>
<keyword evidence="8" id="KW-0812">Transmembrane</keyword>
<dbReference type="GO" id="GO:0006004">
    <property type="term" value="P:fucose metabolic process"/>
    <property type="evidence" value="ECO:0007669"/>
    <property type="project" value="UniProtKB-KW"/>
</dbReference>
<dbReference type="InterPro" id="IPR024709">
    <property type="entry name" value="FucosylTrfase_pln"/>
</dbReference>
<evidence type="ECO:0000256" key="2">
    <source>
        <dbReference type="ARBA" id="ARBA00022676"/>
    </source>
</evidence>
<keyword evidence="9" id="KW-1185">Reference proteome</keyword>
<comment type="similarity">
    <text evidence="1">Belongs to the glycosyltransferase GT106 family.</text>
</comment>
<gene>
    <name evidence="10" type="primary">LOC110419396</name>
</gene>
<evidence type="ECO:0000256" key="1">
    <source>
        <dbReference type="ARBA" id="ARBA00007737"/>
    </source>
</evidence>
<dbReference type="RefSeq" id="XP_021288095.1">
    <property type="nucleotide sequence ID" value="XM_021432420.1"/>
</dbReference>
<organism evidence="9 10">
    <name type="scientific">Herrania umbratica</name>
    <dbReference type="NCBI Taxonomy" id="108875"/>
    <lineage>
        <taxon>Eukaryota</taxon>
        <taxon>Viridiplantae</taxon>
        <taxon>Streptophyta</taxon>
        <taxon>Embryophyta</taxon>
        <taxon>Tracheophyta</taxon>
        <taxon>Spermatophyta</taxon>
        <taxon>Magnoliopsida</taxon>
        <taxon>eudicotyledons</taxon>
        <taxon>Gunneridae</taxon>
        <taxon>Pentapetalae</taxon>
        <taxon>rosids</taxon>
        <taxon>malvids</taxon>
        <taxon>Malvales</taxon>
        <taxon>Malvaceae</taxon>
        <taxon>Byttnerioideae</taxon>
        <taxon>Herrania</taxon>
    </lineage>
</organism>
<keyword evidence="4" id="KW-0294">Fucose metabolism</keyword>
<keyword evidence="3" id="KW-0808">Transferase</keyword>
<dbReference type="Proteomes" id="UP000504621">
    <property type="component" value="Unplaced"/>
</dbReference>
<dbReference type="Pfam" id="PF10250">
    <property type="entry name" value="O-FucT"/>
    <property type="match status" value="1"/>
</dbReference>
<accession>A0A6J1AMJ6</accession>
<feature type="transmembrane region" description="Helical" evidence="8">
    <location>
        <begin position="68"/>
        <end position="89"/>
    </location>
</feature>
<proteinExistence type="inferred from homology"/>
<evidence type="ECO:0000256" key="5">
    <source>
        <dbReference type="ARBA" id="ARBA00023277"/>
    </source>
</evidence>
<feature type="region of interest" description="Disordered" evidence="7">
    <location>
        <begin position="1"/>
        <end position="29"/>
    </location>
</feature>
<reference evidence="10" key="1">
    <citation type="submission" date="2025-08" db="UniProtKB">
        <authorList>
            <consortium name="RefSeq"/>
        </authorList>
    </citation>
    <scope>IDENTIFICATION</scope>
    <source>
        <tissue evidence="10">Leaf</tissue>
    </source>
</reference>
<dbReference type="AlphaFoldDB" id="A0A6J1AMJ6"/>
<dbReference type="PANTHER" id="PTHR31288">
    <property type="entry name" value="O-FUCOSYLTRANSFERASE FAMILY PROTEIN"/>
    <property type="match status" value="1"/>
</dbReference>
<dbReference type="InterPro" id="IPR019378">
    <property type="entry name" value="GDP-Fuc_O-FucTrfase"/>
</dbReference>
<evidence type="ECO:0000313" key="9">
    <source>
        <dbReference type="Proteomes" id="UP000504621"/>
    </source>
</evidence>
<evidence type="ECO:0000313" key="10">
    <source>
        <dbReference type="RefSeq" id="XP_021288095.1"/>
    </source>
</evidence>